<dbReference type="GO" id="GO:0005886">
    <property type="term" value="C:plasma membrane"/>
    <property type="evidence" value="ECO:0007669"/>
    <property type="project" value="UniProtKB-SubCell"/>
</dbReference>
<keyword evidence="6 9" id="KW-0472">Membrane</keyword>
<dbReference type="PANTHER" id="PTHR42643:SF40">
    <property type="entry name" value="IONOTROPIC RECEPTOR 41A-RELATED"/>
    <property type="match status" value="1"/>
</dbReference>
<keyword evidence="7 11" id="KW-0675">Receptor</keyword>
<keyword evidence="5 9" id="KW-1133">Transmembrane helix</keyword>
<sequence length="635" mass="71715">MDLHSDWCNLMCFLIITQHIGSNWCVDHDEMTTGLAHEIAEHYFSEYNECITVVADLGALQKFSPPNNSFIRVSFDHTNDSCDPSVKESLRNSFREKCVRYVVQIAKPNCFFPSWFESMNLGYERHNPTVVFLPSINADDQNYGDDLLSKNETNISADILVAEISDAEEWAVKIYTNNFYQLTHEPERISKIFLDEWHPSKGFRFKADLLPNKLKDLKLKTLRVFTVQYLPYSSYDPFDGSEVRMVKEFCNVVNCTAVGLTNDGNWGTFDEETNTGTGQMGAIHSGEADIGVGGNVVWLEFFPHLDFSDAILGGASAIIAPRPKVLGGWFTPFLPFPLDLWVVVWAVVIASAILLYLFTTLTIRTIPHLAEKHRRNEKFVTFTDSLLRAIGMLISQQPSNLVTGSPVRHLFTSMEVIFLVITTCYCAQLYDFLTVPRTTKPIDTVKDVVENNLTWLAPSDLWIYALKHSDDPVVAKFVQLFQAYPPEEIIELSEKGEVGVTVEKLAGGHYVEDSYISYKFISQSRVSTGPDIYGMTPITLFMQKGSPYTEALNRFHGHMQNGGLHFAWEAGTARDHLNYTIQEGIAQSSRKQVYPPKVLRLADLEGAFLIHFIGVAVSIIVFFIESRVGKKKKSL</sequence>
<proteinExistence type="evidence at transcript level"/>
<dbReference type="PANTHER" id="PTHR42643">
    <property type="entry name" value="IONOTROPIC RECEPTOR 20A-RELATED"/>
    <property type="match status" value="1"/>
</dbReference>
<dbReference type="AlphaFoldDB" id="A0A2I4PH05"/>
<feature type="transmembrane region" description="Helical" evidence="9">
    <location>
        <begin position="340"/>
        <end position="358"/>
    </location>
</feature>
<evidence type="ECO:0000259" key="10">
    <source>
        <dbReference type="Pfam" id="PF00060"/>
    </source>
</evidence>
<dbReference type="GO" id="GO:0050906">
    <property type="term" value="P:detection of stimulus involved in sensory perception"/>
    <property type="evidence" value="ECO:0007669"/>
    <property type="project" value="UniProtKB-ARBA"/>
</dbReference>
<feature type="transmembrane region" description="Helical" evidence="9">
    <location>
        <begin position="606"/>
        <end position="624"/>
    </location>
</feature>
<organism evidence="11">
    <name type="scientific">Adelphocoris lineolatus</name>
    <name type="common">Alfalfa plant bug</name>
    <dbReference type="NCBI Taxonomy" id="236346"/>
    <lineage>
        <taxon>Eukaryota</taxon>
        <taxon>Metazoa</taxon>
        <taxon>Ecdysozoa</taxon>
        <taxon>Arthropoda</taxon>
        <taxon>Hexapoda</taxon>
        <taxon>Insecta</taxon>
        <taxon>Pterygota</taxon>
        <taxon>Neoptera</taxon>
        <taxon>Paraneoptera</taxon>
        <taxon>Hemiptera</taxon>
        <taxon>Heteroptera</taxon>
        <taxon>Panheteroptera</taxon>
        <taxon>Cimicomorpha</taxon>
        <taxon>Miridae</taxon>
        <taxon>Mirini</taxon>
        <taxon>Adelphocoris</taxon>
    </lineage>
</organism>
<keyword evidence="8" id="KW-0325">Glycoprotein</keyword>
<comment type="subcellular location">
    <subcellularLocation>
        <location evidence="1">Cell membrane</location>
        <topology evidence="1">Multi-pass membrane protein</topology>
    </subcellularLocation>
</comment>
<evidence type="ECO:0000256" key="1">
    <source>
        <dbReference type="ARBA" id="ARBA00004651"/>
    </source>
</evidence>
<evidence type="ECO:0000256" key="8">
    <source>
        <dbReference type="ARBA" id="ARBA00023180"/>
    </source>
</evidence>
<dbReference type="EMBL" id="KU523591">
    <property type="protein sequence ID" value="APZ81413.1"/>
    <property type="molecule type" value="mRNA"/>
</dbReference>
<name>A0A2I4PH05_ADELI</name>
<evidence type="ECO:0000256" key="3">
    <source>
        <dbReference type="ARBA" id="ARBA00022475"/>
    </source>
</evidence>
<protein>
    <submittedName>
        <fullName evidence="11">Ionotropic receptor 41a.5</fullName>
    </submittedName>
</protein>
<dbReference type="InterPro" id="IPR001320">
    <property type="entry name" value="Iontro_rcpt_C"/>
</dbReference>
<dbReference type="Gene3D" id="3.40.190.10">
    <property type="entry name" value="Periplasmic binding protein-like II"/>
    <property type="match status" value="1"/>
</dbReference>
<evidence type="ECO:0000256" key="9">
    <source>
        <dbReference type="SAM" id="Phobius"/>
    </source>
</evidence>
<dbReference type="Gene3D" id="1.10.287.70">
    <property type="match status" value="1"/>
</dbReference>
<evidence type="ECO:0000256" key="2">
    <source>
        <dbReference type="ARBA" id="ARBA00008685"/>
    </source>
</evidence>
<reference evidence="11" key="1">
    <citation type="submission" date="2016-01" db="EMBL/GenBank/DDBJ databases">
        <title>Candidate chemosensory genes identified in Adelphocoris lineolatus (Goeze) (Hemiptera: Miridae) by antennal transcriptome analysis.</title>
        <authorList>
            <person name="Xiao Y."/>
        </authorList>
    </citation>
    <scope>NUCLEOTIDE SEQUENCE</scope>
</reference>
<dbReference type="Pfam" id="PF00060">
    <property type="entry name" value="Lig_chan"/>
    <property type="match status" value="1"/>
</dbReference>
<evidence type="ECO:0000256" key="5">
    <source>
        <dbReference type="ARBA" id="ARBA00022989"/>
    </source>
</evidence>
<dbReference type="GO" id="GO:0015276">
    <property type="term" value="F:ligand-gated monoatomic ion channel activity"/>
    <property type="evidence" value="ECO:0007669"/>
    <property type="project" value="InterPro"/>
</dbReference>
<evidence type="ECO:0000256" key="6">
    <source>
        <dbReference type="ARBA" id="ARBA00023136"/>
    </source>
</evidence>
<dbReference type="SUPFAM" id="SSF53850">
    <property type="entry name" value="Periplasmic binding protein-like II"/>
    <property type="match status" value="1"/>
</dbReference>
<evidence type="ECO:0000256" key="4">
    <source>
        <dbReference type="ARBA" id="ARBA00022692"/>
    </source>
</evidence>
<evidence type="ECO:0000256" key="7">
    <source>
        <dbReference type="ARBA" id="ARBA00023170"/>
    </source>
</evidence>
<dbReference type="InterPro" id="IPR052192">
    <property type="entry name" value="Insect_Ionotropic_Sensory_Rcpt"/>
</dbReference>
<evidence type="ECO:0000313" key="11">
    <source>
        <dbReference type="EMBL" id="APZ81413.1"/>
    </source>
</evidence>
<feature type="domain" description="Ionotropic glutamate receptor C-terminal" evidence="10">
    <location>
        <begin position="339"/>
        <end position="615"/>
    </location>
</feature>
<accession>A0A2I4PH05</accession>
<keyword evidence="4 9" id="KW-0812">Transmembrane</keyword>
<keyword evidence="3" id="KW-1003">Cell membrane</keyword>
<comment type="similarity">
    <text evidence="2">Belongs to the glutamate-gated ion channel (TC 1.A.10.1) family.</text>
</comment>